<feature type="signal peptide" evidence="1">
    <location>
        <begin position="1"/>
        <end position="24"/>
    </location>
</feature>
<sequence length="90" mass="10157">MTFFQDSFFLLFVLWFCSVEIESGAHIFSTVSGSSIHSKQSNISTERSKKAYIRFENIVVSFQSLSNTRFPGANYLLLQLTGLAPNVPEK</sequence>
<proteinExistence type="predicted"/>
<evidence type="ECO:0000313" key="2">
    <source>
        <dbReference type="EMBL" id="KEH35617.1"/>
    </source>
</evidence>
<name>A0A072V198_MEDTR</name>
<reference evidence="2 4" key="1">
    <citation type="journal article" date="2011" name="Nature">
        <title>The Medicago genome provides insight into the evolution of rhizobial symbioses.</title>
        <authorList>
            <person name="Young N.D."/>
            <person name="Debelle F."/>
            <person name="Oldroyd G.E."/>
            <person name="Geurts R."/>
            <person name="Cannon S.B."/>
            <person name="Udvardi M.K."/>
            <person name="Benedito V.A."/>
            <person name="Mayer K.F."/>
            <person name="Gouzy J."/>
            <person name="Schoof H."/>
            <person name="Van de Peer Y."/>
            <person name="Proost S."/>
            <person name="Cook D.R."/>
            <person name="Meyers B.C."/>
            <person name="Spannagl M."/>
            <person name="Cheung F."/>
            <person name="De Mita S."/>
            <person name="Krishnakumar V."/>
            <person name="Gundlach H."/>
            <person name="Zhou S."/>
            <person name="Mudge J."/>
            <person name="Bharti A.K."/>
            <person name="Murray J.D."/>
            <person name="Naoumkina M.A."/>
            <person name="Rosen B."/>
            <person name="Silverstein K.A."/>
            <person name="Tang H."/>
            <person name="Rombauts S."/>
            <person name="Zhao P.X."/>
            <person name="Zhou P."/>
            <person name="Barbe V."/>
            <person name="Bardou P."/>
            <person name="Bechner M."/>
            <person name="Bellec A."/>
            <person name="Berger A."/>
            <person name="Berges H."/>
            <person name="Bidwell S."/>
            <person name="Bisseling T."/>
            <person name="Choisne N."/>
            <person name="Couloux A."/>
            <person name="Denny R."/>
            <person name="Deshpande S."/>
            <person name="Dai X."/>
            <person name="Doyle J.J."/>
            <person name="Dudez A.M."/>
            <person name="Farmer A.D."/>
            <person name="Fouteau S."/>
            <person name="Franken C."/>
            <person name="Gibelin C."/>
            <person name="Gish J."/>
            <person name="Goldstein S."/>
            <person name="Gonzalez A.J."/>
            <person name="Green P.J."/>
            <person name="Hallab A."/>
            <person name="Hartog M."/>
            <person name="Hua A."/>
            <person name="Humphray S.J."/>
            <person name="Jeong D.H."/>
            <person name="Jing Y."/>
            <person name="Jocker A."/>
            <person name="Kenton S.M."/>
            <person name="Kim D.J."/>
            <person name="Klee K."/>
            <person name="Lai H."/>
            <person name="Lang C."/>
            <person name="Lin S."/>
            <person name="Macmil S.L."/>
            <person name="Magdelenat G."/>
            <person name="Matthews L."/>
            <person name="McCorrison J."/>
            <person name="Monaghan E.L."/>
            <person name="Mun J.H."/>
            <person name="Najar F.Z."/>
            <person name="Nicholson C."/>
            <person name="Noirot C."/>
            <person name="O'Bleness M."/>
            <person name="Paule C.R."/>
            <person name="Poulain J."/>
            <person name="Prion F."/>
            <person name="Qin B."/>
            <person name="Qu C."/>
            <person name="Retzel E.F."/>
            <person name="Riddle C."/>
            <person name="Sallet E."/>
            <person name="Samain S."/>
            <person name="Samson N."/>
            <person name="Sanders I."/>
            <person name="Saurat O."/>
            <person name="Scarpelli C."/>
            <person name="Schiex T."/>
            <person name="Segurens B."/>
            <person name="Severin A.J."/>
            <person name="Sherrier D.J."/>
            <person name="Shi R."/>
            <person name="Sims S."/>
            <person name="Singer S.R."/>
            <person name="Sinharoy S."/>
            <person name="Sterck L."/>
            <person name="Viollet A."/>
            <person name="Wang B.B."/>
            <person name="Wang K."/>
            <person name="Wang M."/>
            <person name="Wang X."/>
            <person name="Warfsmann J."/>
            <person name="Weissenbach J."/>
            <person name="White D.D."/>
            <person name="White J.D."/>
            <person name="Wiley G.B."/>
            <person name="Wincker P."/>
            <person name="Xing Y."/>
            <person name="Yang L."/>
            <person name="Yao Z."/>
            <person name="Ying F."/>
            <person name="Zhai J."/>
            <person name="Zhou L."/>
            <person name="Zuber A."/>
            <person name="Denarie J."/>
            <person name="Dixon R.A."/>
            <person name="May G.D."/>
            <person name="Schwartz D.C."/>
            <person name="Rogers J."/>
            <person name="Quetier F."/>
            <person name="Town C.D."/>
            <person name="Roe B.A."/>
        </authorList>
    </citation>
    <scope>NUCLEOTIDE SEQUENCE [LARGE SCALE GENOMIC DNA]</scope>
    <source>
        <strain evidence="2">A17</strain>
        <strain evidence="3 4">cv. Jemalong A17</strain>
    </source>
</reference>
<feature type="chain" id="PRO_5014500157" description="Transmembrane protein" evidence="1">
    <location>
        <begin position="25"/>
        <end position="90"/>
    </location>
</feature>
<dbReference type="EMBL" id="CM001219">
    <property type="protein sequence ID" value="KEH35617.1"/>
    <property type="molecule type" value="Genomic_DNA"/>
</dbReference>
<dbReference type="EnsemblPlants" id="KEH35617">
    <property type="protein sequence ID" value="KEH35617"/>
    <property type="gene ID" value="MTR_3g096705"/>
</dbReference>
<organism evidence="2 4">
    <name type="scientific">Medicago truncatula</name>
    <name type="common">Barrel medic</name>
    <name type="synonym">Medicago tribuloides</name>
    <dbReference type="NCBI Taxonomy" id="3880"/>
    <lineage>
        <taxon>Eukaryota</taxon>
        <taxon>Viridiplantae</taxon>
        <taxon>Streptophyta</taxon>
        <taxon>Embryophyta</taxon>
        <taxon>Tracheophyta</taxon>
        <taxon>Spermatophyta</taxon>
        <taxon>Magnoliopsida</taxon>
        <taxon>eudicotyledons</taxon>
        <taxon>Gunneridae</taxon>
        <taxon>Pentapetalae</taxon>
        <taxon>rosids</taxon>
        <taxon>fabids</taxon>
        <taxon>Fabales</taxon>
        <taxon>Fabaceae</taxon>
        <taxon>Papilionoideae</taxon>
        <taxon>50 kb inversion clade</taxon>
        <taxon>NPAAA clade</taxon>
        <taxon>Hologalegina</taxon>
        <taxon>IRL clade</taxon>
        <taxon>Trifolieae</taxon>
        <taxon>Medicago</taxon>
    </lineage>
</organism>
<reference evidence="3" key="3">
    <citation type="submission" date="2015-04" db="UniProtKB">
        <authorList>
            <consortium name="EnsemblPlants"/>
        </authorList>
    </citation>
    <scope>IDENTIFICATION</scope>
    <source>
        <strain evidence="3">cv. Jemalong A17</strain>
    </source>
</reference>
<protein>
    <recommendedName>
        <fullName evidence="5">Transmembrane protein</fullName>
    </recommendedName>
</protein>
<evidence type="ECO:0000313" key="3">
    <source>
        <dbReference type="EnsemblPlants" id="KEH35617"/>
    </source>
</evidence>
<reference evidence="2 4" key="2">
    <citation type="journal article" date="2014" name="BMC Genomics">
        <title>An improved genome release (version Mt4.0) for the model legume Medicago truncatula.</title>
        <authorList>
            <person name="Tang H."/>
            <person name="Krishnakumar V."/>
            <person name="Bidwell S."/>
            <person name="Rosen B."/>
            <person name="Chan A."/>
            <person name="Zhou S."/>
            <person name="Gentzbittel L."/>
            <person name="Childs K.L."/>
            <person name="Yandell M."/>
            <person name="Gundlach H."/>
            <person name="Mayer K.F."/>
            <person name="Schwartz D.C."/>
            <person name="Town C.D."/>
        </authorList>
    </citation>
    <scope>GENOME REANNOTATION</scope>
    <source>
        <strain evidence="2">A17</strain>
        <strain evidence="3 4">cv. Jemalong A17</strain>
    </source>
</reference>
<accession>A0A072V198</accession>
<dbReference type="AlphaFoldDB" id="A0A072V198"/>
<evidence type="ECO:0008006" key="5">
    <source>
        <dbReference type="Google" id="ProtNLM"/>
    </source>
</evidence>
<dbReference type="Proteomes" id="UP000002051">
    <property type="component" value="Chromosome 3"/>
</dbReference>
<gene>
    <name evidence="2" type="ordered locus">MTR_3g096705</name>
</gene>
<dbReference type="HOGENOM" id="CLU_2444172_0_0_1"/>
<keyword evidence="4" id="KW-1185">Reference proteome</keyword>
<evidence type="ECO:0000256" key="1">
    <source>
        <dbReference type="SAM" id="SignalP"/>
    </source>
</evidence>
<keyword evidence="1" id="KW-0732">Signal</keyword>
<evidence type="ECO:0000313" key="4">
    <source>
        <dbReference type="Proteomes" id="UP000002051"/>
    </source>
</evidence>